<dbReference type="InterPro" id="IPR036001">
    <property type="entry name" value="PS_II_antenna-like_sf"/>
</dbReference>
<sequence length="447" mass="49642">MNSREILNLPVKIITHRRLLTVSLRSGMSDASGKRRGYSMGLPWYRVHTVVLNDPGRLLAVHIMHTALVAAVFDPSDPVLDPMWRQGMFVIPFMTRLGITNSWGGWSITGGTITNPGIWSYEGVAGAHIVFSGLCFLAAIWHWVYWDLEIFCDERLYGPGIWVSDPYGLTGTICKSSVGCQRLGFSETFQDRRNRRQRQDSGSHSSLFNKIGLEYATSYLQVVHRSRKERNLRCRLRWYHWPTSTRSSKLAPEEVGPTAPWLEAKLAAPLSTEQRHIHRAQRTDWVKSPTWFSVGRNSQRSDLSQGKTAATFVDRPTEDLVFVKHGERSHVSAGSCASIHWAFVLDFLSGAVLSAAFLSSLAAGAREGADMTTRELQGSNAVSLFEPSRDWEQSRYNSALTAGAVTQSFLVLAKSARVLNLVEFSAGRIRAGVQTCSGDGPKPDKGG</sequence>
<keyword evidence="7" id="KW-0157">Chromophore</keyword>
<keyword evidence="8" id="KW-0472">Membrane</keyword>
<evidence type="ECO:0008006" key="11">
    <source>
        <dbReference type="Google" id="ProtNLM"/>
    </source>
</evidence>
<evidence type="ECO:0000256" key="1">
    <source>
        <dbReference type="ARBA" id="ARBA00004141"/>
    </source>
</evidence>
<dbReference type="GO" id="GO:0016168">
    <property type="term" value="F:chlorophyll binding"/>
    <property type="evidence" value="ECO:0007669"/>
    <property type="project" value="UniProtKB-KW"/>
</dbReference>
<evidence type="ECO:0000256" key="2">
    <source>
        <dbReference type="ARBA" id="ARBA00022494"/>
    </source>
</evidence>
<reference evidence="10" key="1">
    <citation type="submission" date="2019-03" db="EMBL/GenBank/DDBJ databases">
        <authorList>
            <person name="Mank J."/>
            <person name="Almeida P."/>
        </authorList>
    </citation>
    <scope>NUCLEOTIDE SEQUENCE</scope>
    <source>
        <strain evidence="10">78183</strain>
    </source>
</reference>
<dbReference type="AlphaFoldDB" id="A0A6N2KQL1"/>
<evidence type="ECO:0000256" key="4">
    <source>
        <dbReference type="ARBA" id="ARBA00022640"/>
    </source>
</evidence>
<comment type="subcellular location">
    <subcellularLocation>
        <location evidence="1">Membrane</location>
        <topology evidence="1">Multi-pass membrane protein</topology>
    </subcellularLocation>
</comment>
<evidence type="ECO:0000256" key="9">
    <source>
        <dbReference type="ARBA" id="ARBA00023276"/>
    </source>
</evidence>
<dbReference type="Pfam" id="PF00421">
    <property type="entry name" value="PSII"/>
    <property type="match status" value="1"/>
</dbReference>
<name>A0A6N2KQL1_SALVM</name>
<evidence type="ECO:0000313" key="10">
    <source>
        <dbReference type="EMBL" id="VFU25511.1"/>
    </source>
</evidence>
<evidence type="ECO:0000256" key="3">
    <source>
        <dbReference type="ARBA" id="ARBA00022531"/>
    </source>
</evidence>
<accession>A0A6N2KQL1</accession>
<keyword evidence="4" id="KW-0934">Plastid</keyword>
<keyword evidence="6" id="KW-1133">Transmembrane helix</keyword>
<dbReference type="InterPro" id="IPR000932">
    <property type="entry name" value="PS_antenna-like"/>
</dbReference>
<evidence type="ECO:0000256" key="8">
    <source>
        <dbReference type="ARBA" id="ARBA00023136"/>
    </source>
</evidence>
<dbReference type="GO" id="GO:0009523">
    <property type="term" value="C:photosystem II"/>
    <property type="evidence" value="ECO:0007669"/>
    <property type="project" value="UniProtKB-KW"/>
</dbReference>
<keyword evidence="9" id="KW-0604">Photosystem II</keyword>
<evidence type="ECO:0000256" key="5">
    <source>
        <dbReference type="ARBA" id="ARBA00022692"/>
    </source>
</evidence>
<dbReference type="EMBL" id="CAADRP010000227">
    <property type="protein sequence ID" value="VFU25511.1"/>
    <property type="molecule type" value="Genomic_DNA"/>
</dbReference>
<organism evidence="10">
    <name type="scientific">Salix viminalis</name>
    <name type="common">Common osier</name>
    <name type="synonym">Basket willow</name>
    <dbReference type="NCBI Taxonomy" id="40686"/>
    <lineage>
        <taxon>Eukaryota</taxon>
        <taxon>Viridiplantae</taxon>
        <taxon>Streptophyta</taxon>
        <taxon>Embryophyta</taxon>
        <taxon>Tracheophyta</taxon>
        <taxon>Spermatophyta</taxon>
        <taxon>Magnoliopsida</taxon>
        <taxon>eudicotyledons</taxon>
        <taxon>Gunneridae</taxon>
        <taxon>Pentapetalae</taxon>
        <taxon>rosids</taxon>
        <taxon>fabids</taxon>
        <taxon>Malpighiales</taxon>
        <taxon>Salicaceae</taxon>
        <taxon>Saliceae</taxon>
        <taxon>Salix</taxon>
    </lineage>
</organism>
<dbReference type="SUPFAM" id="SSF161077">
    <property type="entry name" value="Photosystem II antenna protein-like"/>
    <property type="match status" value="1"/>
</dbReference>
<proteinExistence type="predicted"/>
<protein>
    <recommendedName>
        <fullName evidence="11">Photosystem II CP47 reaction center protein</fullName>
    </recommendedName>
</protein>
<evidence type="ECO:0000256" key="6">
    <source>
        <dbReference type="ARBA" id="ARBA00022989"/>
    </source>
</evidence>
<keyword evidence="2" id="KW-0148">Chlorophyll</keyword>
<gene>
    <name evidence="10" type="ORF">SVIM_LOCUS60730</name>
</gene>
<keyword evidence="5" id="KW-0812">Transmembrane</keyword>
<evidence type="ECO:0000256" key="7">
    <source>
        <dbReference type="ARBA" id="ARBA00022991"/>
    </source>
</evidence>
<dbReference type="GO" id="GO:0009767">
    <property type="term" value="P:photosynthetic electron transport chain"/>
    <property type="evidence" value="ECO:0007669"/>
    <property type="project" value="InterPro"/>
</dbReference>
<keyword evidence="3" id="KW-0602">Photosynthesis</keyword>